<proteinExistence type="predicted"/>
<accession>A0A7J0EXM7</accession>
<keyword evidence="1" id="KW-0406">Ion transport</keyword>
<gene>
    <name evidence="4" type="ORF">Acr_07g0013390</name>
</gene>
<feature type="transmembrane region" description="Helical" evidence="2">
    <location>
        <begin position="646"/>
        <end position="664"/>
    </location>
</feature>
<feature type="transmembrane region" description="Helical" evidence="2">
    <location>
        <begin position="684"/>
        <end position="703"/>
    </location>
</feature>
<keyword evidence="2" id="KW-1133">Transmembrane helix</keyword>
<dbReference type="Pfam" id="PF13966">
    <property type="entry name" value="zf-RVT"/>
    <property type="match status" value="1"/>
</dbReference>
<evidence type="ECO:0000313" key="4">
    <source>
        <dbReference type="EMBL" id="GFY91143.1"/>
    </source>
</evidence>
<feature type="transmembrane region" description="Helical" evidence="2">
    <location>
        <begin position="435"/>
        <end position="456"/>
    </location>
</feature>
<dbReference type="InterPro" id="IPR026960">
    <property type="entry name" value="RVT-Znf"/>
</dbReference>
<keyword evidence="1" id="KW-0813">Transport</keyword>
<keyword evidence="1" id="KW-0407">Ion channel</keyword>
<dbReference type="Proteomes" id="UP000585474">
    <property type="component" value="Unassembled WGS sequence"/>
</dbReference>
<organism evidence="4 5">
    <name type="scientific">Actinidia rufa</name>
    <dbReference type="NCBI Taxonomy" id="165716"/>
    <lineage>
        <taxon>Eukaryota</taxon>
        <taxon>Viridiplantae</taxon>
        <taxon>Streptophyta</taxon>
        <taxon>Embryophyta</taxon>
        <taxon>Tracheophyta</taxon>
        <taxon>Spermatophyta</taxon>
        <taxon>Magnoliopsida</taxon>
        <taxon>eudicotyledons</taxon>
        <taxon>Gunneridae</taxon>
        <taxon>Pentapetalae</taxon>
        <taxon>asterids</taxon>
        <taxon>Ericales</taxon>
        <taxon>Actinidiaceae</taxon>
        <taxon>Actinidia</taxon>
    </lineage>
</organism>
<keyword evidence="2" id="KW-0472">Membrane</keyword>
<feature type="transmembrane region" description="Helical" evidence="2">
    <location>
        <begin position="342"/>
        <end position="362"/>
    </location>
</feature>
<keyword evidence="5" id="KW-1185">Reference proteome</keyword>
<evidence type="ECO:0000256" key="1">
    <source>
        <dbReference type="ARBA" id="ARBA00023303"/>
    </source>
</evidence>
<dbReference type="SUPFAM" id="SSF81324">
    <property type="entry name" value="Voltage-gated potassium channels"/>
    <property type="match status" value="1"/>
</dbReference>
<sequence>MVVLGGGASLSYAGRCELIRSVLQGVDCFWLSILPILVGVREKVIALCRNFLWGGKLPSSKKPLVSWKDICRPKAEGGLGFTELHAWNLALLSKYLWNLQSKKDSLWVKWMNQVYIKRGTLWEYVPTKQDSQMTRQLAEIRDKIILGEGSSRAALDTLHKWVIIGKFNVKSAYEFFTDKGPKVCWAKIVWHRALLPKHSFMLWLGLNGRLLTRDKLIDHIDDSSCVLCGAPIESLNHLFFQCPLACQIWGEIKGWLGFSRALTTIKAVAKWIIKEAGGIGIQAVQVGLALGCAWFAGAELSSVSILAGVELQDMTYCVPVQCSRTATIHVPGNIGPDVLQGFFLACVLVGGAAIYVAVAFFHSPFQSVVAIVVAVFPFGQSCWCCLLCAASGLILVPLVCCCCCLATVVIVAAVLIFGVGFEVALWLSWACRCCYFFWGCCFCLYLRFLVIVAGVACAVSGLWCLYGYLGLAAAFAFTVVVVPVSSLLLSFCAGGVLCLASGSLLLSLLFSFCAGGCAACAVPGEWICLFPALSQTSDSFALQVVVNFLSNQKVAFGNCRFHSDRREQRNSFWGGNVPSRLDKSSSGYGVSSSPLKTDNGFVGRSKISDTLNFGRSKVFQEEPEPEPGRKRILDPGSEIVLQWNRVFIVSCLVALFVDPLYFYLPSLGGTKSNQCVKTDLNLRIVVTCFRTIADVFYLLHVVIKFRTGYVAPSSRVFGKGELVMDPKKIARRYIRSDFFIDLIATLPLPQIVIWFIIPATRSPRADHNNNALALIVLLQYVPRLYLIFPLSSQIIKATGVVTKTAWAGAAYNLLLYMLASHVLGAAWYLLSVDRYASCWKSICKKESGPPKCILHYLDCDTFDLDENRKWANTTMVFKNCDPGITFKYGIFENAVTKDVVSSSFIEKYFYCLWWGLQNLSLSTKVWEGCLRITSVVSSSPANWVQTFLIPP</sequence>
<dbReference type="PANTHER" id="PTHR45651:SF69">
    <property type="entry name" value="CYCLIC NUCLEOTIDE-GATED ION CHANNEL 17"/>
    <property type="match status" value="1"/>
</dbReference>
<keyword evidence="2" id="KW-0812">Transmembrane</keyword>
<dbReference type="EMBL" id="BJWL01000007">
    <property type="protein sequence ID" value="GFY91143.1"/>
    <property type="molecule type" value="Genomic_DNA"/>
</dbReference>
<feature type="transmembrane region" description="Helical" evidence="2">
    <location>
        <begin position="769"/>
        <end position="788"/>
    </location>
</feature>
<dbReference type="GO" id="GO:0016020">
    <property type="term" value="C:membrane"/>
    <property type="evidence" value="ECO:0007669"/>
    <property type="project" value="UniProtKB-SubCell"/>
</dbReference>
<evidence type="ECO:0000259" key="3">
    <source>
        <dbReference type="Pfam" id="PF13966"/>
    </source>
</evidence>
<evidence type="ECO:0000313" key="5">
    <source>
        <dbReference type="Proteomes" id="UP000585474"/>
    </source>
</evidence>
<feature type="transmembrane region" description="Helical" evidence="2">
    <location>
        <begin position="809"/>
        <end position="830"/>
    </location>
</feature>
<dbReference type="GO" id="GO:0034220">
    <property type="term" value="P:monoatomic ion transmembrane transport"/>
    <property type="evidence" value="ECO:0007669"/>
    <property type="project" value="UniProtKB-KW"/>
</dbReference>
<feature type="transmembrane region" description="Helical" evidence="2">
    <location>
        <begin position="368"/>
        <end position="389"/>
    </location>
</feature>
<feature type="transmembrane region" description="Helical" evidence="2">
    <location>
        <begin position="463"/>
        <end position="482"/>
    </location>
</feature>
<protein>
    <submittedName>
        <fullName evidence="4">Cyclic nucleotide-gated channel 17</fullName>
    </submittedName>
</protein>
<feature type="transmembrane region" description="Helical" evidence="2">
    <location>
        <begin position="396"/>
        <end position="429"/>
    </location>
</feature>
<reference evidence="4 5" key="1">
    <citation type="submission" date="2019-07" db="EMBL/GenBank/DDBJ databases">
        <title>De Novo Assembly of kiwifruit Actinidia rufa.</title>
        <authorList>
            <person name="Sugita-Konishi S."/>
            <person name="Sato K."/>
            <person name="Mori E."/>
            <person name="Abe Y."/>
            <person name="Kisaki G."/>
            <person name="Hamano K."/>
            <person name="Suezawa K."/>
            <person name="Otani M."/>
            <person name="Fukuda T."/>
            <person name="Manabe T."/>
            <person name="Gomi K."/>
            <person name="Tabuchi M."/>
            <person name="Akimitsu K."/>
            <person name="Kataoka I."/>
        </authorList>
    </citation>
    <scope>NUCLEOTIDE SEQUENCE [LARGE SCALE GENOMIC DNA]</scope>
    <source>
        <strain evidence="5">cv. Fuchu</strain>
    </source>
</reference>
<comment type="caution">
    <text evidence="4">The sequence shown here is derived from an EMBL/GenBank/DDBJ whole genome shotgun (WGS) entry which is preliminary data.</text>
</comment>
<dbReference type="PANTHER" id="PTHR45651">
    <property type="entry name" value="CYCLIC NUCLEOTIDE-GATED ION CHANNEL 15-RELATED-RELATED"/>
    <property type="match status" value="1"/>
</dbReference>
<name>A0A7J0EXM7_9ERIC</name>
<feature type="transmembrane region" description="Helical" evidence="2">
    <location>
        <begin position="738"/>
        <end position="757"/>
    </location>
</feature>
<dbReference type="OrthoDB" id="421226at2759"/>
<dbReference type="AlphaFoldDB" id="A0A7J0EXM7"/>
<feature type="domain" description="Reverse transcriptase zinc-binding" evidence="3">
    <location>
        <begin position="167"/>
        <end position="249"/>
    </location>
</feature>
<evidence type="ECO:0000256" key="2">
    <source>
        <dbReference type="SAM" id="Phobius"/>
    </source>
</evidence>